<dbReference type="Proteomes" id="UP000466931">
    <property type="component" value="Chromosome"/>
</dbReference>
<name>A0A7I7XQZ5_9MYCO</name>
<organism evidence="1 2">
    <name type="scientific">Mycolicibacterium confluentis</name>
    <dbReference type="NCBI Taxonomy" id="28047"/>
    <lineage>
        <taxon>Bacteria</taxon>
        <taxon>Bacillati</taxon>
        <taxon>Actinomycetota</taxon>
        <taxon>Actinomycetes</taxon>
        <taxon>Mycobacteriales</taxon>
        <taxon>Mycobacteriaceae</taxon>
        <taxon>Mycolicibacterium</taxon>
    </lineage>
</organism>
<evidence type="ECO:0000313" key="1">
    <source>
        <dbReference type="EMBL" id="BBZ31422.1"/>
    </source>
</evidence>
<dbReference type="RefSeq" id="WP_085152367.1">
    <property type="nucleotide sequence ID" value="NZ_AP022612.1"/>
</dbReference>
<dbReference type="OrthoDB" id="4376447at2"/>
<reference evidence="1" key="2">
    <citation type="submission" date="2020-02" db="EMBL/GenBank/DDBJ databases">
        <authorList>
            <person name="Matsumoto Y."/>
            <person name="Motooka D."/>
            <person name="Nakamura S."/>
        </authorList>
    </citation>
    <scope>NUCLEOTIDE SEQUENCE</scope>
    <source>
        <strain evidence="1">JCM 13671</strain>
    </source>
</reference>
<sequence>MAKDWRTHPVTRWVRLIVLGAGAGGAMVWFLHSIVQGDLAVASIALGLTFSLLLMLIGTAWIHMGAIRRHARWDRRGTTFEPDPVHGAFTRAMTYCLTVTAALAIVLTWTGRLAVPVDPINAEAFWKAIWAAVFLLAYGLTQAPTWFRSASPHGYLRLTDEEITFSSGWRTKRVPWSDLVDVTDQVPGRYGVPEAVRFFTATGPAGHVDASFFSDDPEALNRVVLHYWRNPDQRGQLADGSAARRFVSGQAPGGPAGLKPGTPKARRLQPVP</sequence>
<dbReference type="AlphaFoldDB" id="A0A7I7XQZ5"/>
<gene>
    <name evidence="1" type="ORF">MCNF_00270</name>
</gene>
<keyword evidence="2" id="KW-1185">Reference proteome</keyword>
<proteinExistence type="predicted"/>
<reference evidence="1" key="1">
    <citation type="journal article" date="2019" name="Emerg. Microbes Infect.">
        <title>Comprehensive subspecies identification of 175 nontuberculous mycobacteria species based on 7547 genomic profiles.</title>
        <authorList>
            <person name="Matsumoto Y."/>
            <person name="Kinjo T."/>
            <person name="Motooka D."/>
            <person name="Nabeya D."/>
            <person name="Jung N."/>
            <person name="Uechi K."/>
            <person name="Horii T."/>
            <person name="Iida T."/>
            <person name="Fujita J."/>
            <person name="Nakamura S."/>
        </authorList>
    </citation>
    <scope>NUCLEOTIDE SEQUENCE [LARGE SCALE GENOMIC DNA]</scope>
    <source>
        <strain evidence="1">JCM 13671</strain>
    </source>
</reference>
<dbReference type="EMBL" id="AP022612">
    <property type="protein sequence ID" value="BBZ31422.1"/>
    <property type="molecule type" value="Genomic_DNA"/>
</dbReference>
<evidence type="ECO:0000313" key="2">
    <source>
        <dbReference type="Proteomes" id="UP000466931"/>
    </source>
</evidence>
<accession>A0A7I7XQZ5</accession>
<protein>
    <submittedName>
        <fullName evidence="1">Uncharacterized protein</fullName>
    </submittedName>
</protein>